<organism evidence="3 4">
    <name type="scientific">Phrynocephalus forsythii</name>
    <dbReference type="NCBI Taxonomy" id="171643"/>
    <lineage>
        <taxon>Eukaryota</taxon>
        <taxon>Metazoa</taxon>
        <taxon>Chordata</taxon>
        <taxon>Craniata</taxon>
        <taxon>Vertebrata</taxon>
        <taxon>Euteleostomi</taxon>
        <taxon>Lepidosauria</taxon>
        <taxon>Squamata</taxon>
        <taxon>Bifurcata</taxon>
        <taxon>Unidentata</taxon>
        <taxon>Episquamata</taxon>
        <taxon>Toxicofera</taxon>
        <taxon>Iguania</taxon>
        <taxon>Acrodonta</taxon>
        <taxon>Agamidae</taxon>
        <taxon>Agaminae</taxon>
        <taxon>Phrynocephalus</taxon>
    </lineage>
</organism>
<dbReference type="Pfam" id="PF06312">
    <property type="entry name" value="Neurexophilin"/>
    <property type="match status" value="1"/>
</dbReference>
<proteinExistence type="inferred from homology"/>
<dbReference type="PANTHER" id="PTHR16165">
    <property type="entry name" value="NXPE FAMILY MEMBER"/>
    <property type="match status" value="1"/>
</dbReference>
<evidence type="ECO:0000256" key="1">
    <source>
        <dbReference type="ARBA" id="ARBA00005431"/>
    </source>
</evidence>
<dbReference type="SUPFAM" id="SSF81296">
    <property type="entry name" value="E set domains"/>
    <property type="match status" value="1"/>
</dbReference>
<dbReference type="EMBL" id="JAPFRF010000022">
    <property type="protein sequence ID" value="KAJ7304997.1"/>
    <property type="molecule type" value="Genomic_DNA"/>
</dbReference>
<evidence type="ECO:0000313" key="3">
    <source>
        <dbReference type="EMBL" id="KAJ7304997.1"/>
    </source>
</evidence>
<dbReference type="OrthoDB" id="2112051at2759"/>
<dbReference type="PANTHER" id="PTHR16165:SF3">
    <property type="entry name" value="NXPE FAMILY MEMBER 1"/>
    <property type="match status" value="1"/>
</dbReference>
<dbReference type="Proteomes" id="UP001142489">
    <property type="component" value="Unassembled WGS sequence"/>
</dbReference>
<comment type="caution">
    <text evidence="3">The sequence shown here is derived from an EMBL/GenBank/DDBJ whole genome shotgun (WGS) entry which is preliminary data.</text>
</comment>
<feature type="domain" description="NXPE C-terminal" evidence="2">
    <location>
        <begin position="316"/>
        <end position="539"/>
    </location>
</feature>
<evidence type="ECO:0000259" key="2">
    <source>
        <dbReference type="Pfam" id="PF24536"/>
    </source>
</evidence>
<dbReference type="AlphaFoldDB" id="A0A9Q1AR47"/>
<sequence>MAVKNLEREREKCFAANKGVPVPGVRALKRFGTCLSGSSTIQATKDGALHYAEVEWTKKEKEIKDILRKLDQLMPNVTFKDVKTTTSAKNSQAAILNHKEAYCVGDHLRVRLDAYDHLGQRKVYGGDFLRARISSPSLKAGASGLIQDLRNGSYLVDFTLPWEGNASVSLLLIHPSEAVSALWAARKKGYDKIAFTGRFLSGTSEVSAECGFHLSQSLGLCAYVDERDQEAFYCVKPKKVPCEAFVRLKSHNTAISYLTELERSLLTRSNIGMEIPHELGEIPVVLCERNNTITTKTCWMGAESPFPSGFVWQDQWHPLFCPMASFNTGDEIKTCLGGKLVYFMGDSTVRQWMENLKERGKTLIYLDAHVSGKPQKLMAIDVAENIQLYWKKHGHPYIGSNEYTVKDHTYIAQDIDKVAGDKNTVIVISLGQHFRPFPIEFFICRALHVRAAIQRLLLRSPDTRVIIKGENTREMNIDQEQFSDFHGYSQYLALKYIFQGLNVGFIDTWDMTVAFNTNHVHPPNYVIENEVNMLLNYIC</sequence>
<dbReference type="Pfam" id="PF24536">
    <property type="entry name" value="NXPE4_C"/>
    <property type="match status" value="1"/>
</dbReference>
<dbReference type="Gene3D" id="2.60.40.10">
    <property type="entry name" value="Immunoglobulins"/>
    <property type="match status" value="1"/>
</dbReference>
<dbReference type="InterPro" id="IPR014756">
    <property type="entry name" value="Ig_E-set"/>
</dbReference>
<accession>A0A9Q1AR47</accession>
<keyword evidence="4" id="KW-1185">Reference proteome</keyword>
<name>A0A9Q1AR47_9SAUR</name>
<dbReference type="InterPro" id="IPR026845">
    <property type="entry name" value="NXPH/NXPE"/>
</dbReference>
<reference evidence="3" key="1">
    <citation type="journal article" date="2023" name="DNA Res.">
        <title>Chromosome-level genome assembly of Phrynocephalus forsythii using third-generation DNA sequencing and Hi-C analysis.</title>
        <authorList>
            <person name="Qi Y."/>
            <person name="Zhao W."/>
            <person name="Zhao Y."/>
            <person name="Niu C."/>
            <person name="Cao S."/>
            <person name="Zhang Y."/>
        </authorList>
    </citation>
    <scope>NUCLEOTIDE SEQUENCE</scope>
    <source>
        <tissue evidence="3">Muscle</tissue>
    </source>
</reference>
<gene>
    <name evidence="3" type="ORF">JRQ81_010746</name>
</gene>
<dbReference type="InterPro" id="IPR057106">
    <property type="entry name" value="NXPE4_C"/>
</dbReference>
<comment type="similarity">
    <text evidence="1">Belongs to the NXPE family.</text>
</comment>
<dbReference type="InterPro" id="IPR013783">
    <property type="entry name" value="Ig-like_fold"/>
</dbReference>
<protein>
    <recommendedName>
        <fullName evidence="2">NXPE C-terminal domain-containing protein</fullName>
    </recommendedName>
</protein>
<evidence type="ECO:0000313" key="4">
    <source>
        <dbReference type="Proteomes" id="UP001142489"/>
    </source>
</evidence>